<evidence type="ECO:0000259" key="4">
    <source>
        <dbReference type="Pfam" id="PF18290"/>
    </source>
</evidence>
<comment type="function">
    <text evidence="3">May contribute to the regulation of cell proliferation.</text>
</comment>
<feature type="domain" description="Pre-nudix hydrolase" evidence="4">
    <location>
        <begin position="46"/>
        <end position="129"/>
    </location>
</feature>
<name>A0ABM3PMQ8_ACIJB</name>
<dbReference type="InterPro" id="IPR040618">
    <property type="entry name" value="Pre-Nudix"/>
</dbReference>
<reference evidence="6" key="1">
    <citation type="submission" date="2025-08" db="UniProtKB">
        <authorList>
            <consortium name="RefSeq"/>
        </authorList>
    </citation>
    <scope>IDENTIFICATION</scope>
    <source>
        <tissue evidence="6">Blood</tissue>
    </source>
</reference>
<evidence type="ECO:0000256" key="3">
    <source>
        <dbReference type="RuleBase" id="RU368106"/>
    </source>
</evidence>
<dbReference type="InterPro" id="IPR003293">
    <property type="entry name" value="Nudix_hydrolase6-like"/>
</dbReference>
<comment type="subcellular location">
    <subcellularLocation>
        <location evidence="3">Cytoplasm</location>
    </subcellularLocation>
    <subcellularLocation>
        <location evidence="3">Nucleus</location>
    </subcellularLocation>
    <subcellularLocation>
        <location evidence="3">Mitochondrion</location>
    </subcellularLocation>
</comment>
<evidence type="ECO:0000256" key="2">
    <source>
        <dbReference type="ARBA" id="ARBA00022801"/>
    </source>
</evidence>
<dbReference type="Gene3D" id="3.40.630.30">
    <property type="match status" value="1"/>
</dbReference>
<keyword evidence="5" id="KW-1185">Reference proteome</keyword>
<keyword evidence="2 3" id="KW-0378">Hydrolase</keyword>
<organism evidence="5 6">
    <name type="scientific">Acinonyx jubatus</name>
    <name type="common">Cheetah</name>
    <dbReference type="NCBI Taxonomy" id="32536"/>
    <lineage>
        <taxon>Eukaryota</taxon>
        <taxon>Metazoa</taxon>
        <taxon>Chordata</taxon>
        <taxon>Craniata</taxon>
        <taxon>Vertebrata</taxon>
        <taxon>Euteleostomi</taxon>
        <taxon>Mammalia</taxon>
        <taxon>Eutheria</taxon>
        <taxon>Laurasiatheria</taxon>
        <taxon>Carnivora</taxon>
        <taxon>Feliformia</taxon>
        <taxon>Felidae</taxon>
        <taxon>Felinae</taxon>
        <taxon>Acinonyx</taxon>
    </lineage>
</organism>
<dbReference type="PANTHER" id="PTHR13994">
    <property type="entry name" value="NUDIX HYDROLASE RELATED"/>
    <property type="match status" value="1"/>
</dbReference>
<dbReference type="Pfam" id="PF18290">
    <property type="entry name" value="Nudix_hydro"/>
    <property type="match status" value="1"/>
</dbReference>
<dbReference type="InterPro" id="IPR015797">
    <property type="entry name" value="NUDIX_hydrolase-like_dom_sf"/>
</dbReference>
<dbReference type="RefSeq" id="XP_053072964.1">
    <property type="nucleotide sequence ID" value="XM_053216989.1"/>
</dbReference>
<evidence type="ECO:0000313" key="6">
    <source>
        <dbReference type="RefSeq" id="XP_053072964.1"/>
    </source>
</evidence>
<keyword evidence="3" id="KW-0496">Mitochondrion</keyword>
<dbReference type="PRINTS" id="PR01356">
    <property type="entry name" value="GFGPROTEIN"/>
</dbReference>
<keyword evidence="3" id="KW-0539">Nucleus</keyword>
<dbReference type="Proteomes" id="UP001652583">
    <property type="component" value="Chromosome B1"/>
</dbReference>
<comment type="similarity">
    <text evidence="1 3">Belongs to the Nudix hydrolase family.</text>
</comment>
<accession>A0ABM3PMQ8</accession>
<dbReference type="PANTHER" id="PTHR13994:SF46">
    <property type="entry name" value="NUCLEOSIDE DIPHOSPHATE-LINKED MOIETY X MOTIF 6"/>
    <property type="match status" value="1"/>
</dbReference>
<dbReference type="EC" id="3.6.1.-" evidence="3"/>
<comment type="subunit">
    <text evidence="3">Monomer and homodimer.</text>
</comment>
<evidence type="ECO:0000256" key="1">
    <source>
        <dbReference type="ARBA" id="ARBA00005582"/>
    </source>
</evidence>
<dbReference type="GeneID" id="106977107"/>
<gene>
    <name evidence="6" type="primary">NUDT6</name>
</gene>
<dbReference type="SUPFAM" id="SSF55811">
    <property type="entry name" value="Nudix"/>
    <property type="match status" value="1"/>
</dbReference>
<proteinExistence type="inferred from homology"/>
<keyword evidence="3" id="KW-0963">Cytoplasm</keyword>
<sequence length="262" mass="28503">MPPFLSGRFWRAVFTRTRGERLWAGHRRASGSPGCRWDALAGADVLRAEPDRFGGISVPLERFRALDRLDAASFQKVLQAAIQQWRSEGRIAVWLHIPILQSQFIAPAASLGFCFHHAESDSSTLTLWLGEGPSRLPGYATHQVGVAGAVFDENTRKILVVQDRNKVGNSSPTLGPVLTAQSLDPASDSVSPPLSLPFPTLGPVLTAQSLDPASDSVSPSLSLPFPTCALSLSKIKTLKKIYFKFFLSSYGSFGYLFNSKNT</sequence>
<evidence type="ECO:0000313" key="5">
    <source>
        <dbReference type="Proteomes" id="UP001652583"/>
    </source>
</evidence>
<protein>
    <recommendedName>
        <fullName evidence="3">Nucleoside diphosphate-linked moiety X motif 6</fullName>
        <shortName evidence="3">Nudix motif 6</shortName>
        <ecNumber evidence="3">3.6.1.-</ecNumber>
    </recommendedName>
</protein>